<comment type="caution">
    <text evidence="3">The sequence shown here is derived from an EMBL/GenBank/DDBJ whole genome shotgun (WGS) entry which is preliminary data.</text>
</comment>
<dbReference type="OrthoDB" id="6184520at2759"/>
<proteinExistence type="predicted"/>
<protein>
    <recommendedName>
        <fullName evidence="5">SRCR domain-containing protein</fullName>
    </recommendedName>
</protein>
<keyword evidence="2" id="KW-1133">Transmembrane helix</keyword>
<keyword evidence="2" id="KW-0472">Membrane</keyword>
<accession>A0A8B6HP27</accession>
<dbReference type="EMBL" id="UYJE01010335">
    <property type="protein sequence ID" value="VDI82292.1"/>
    <property type="molecule type" value="Genomic_DNA"/>
</dbReference>
<reference evidence="3" key="1">
    <citation type="submission" date="2018-11" db="EMBL/GenBank/DDBJ databases">
        <authorList>
            <person name="Alioto T."/>
            <person name="Alioto T."/>
        </authorList>
    </citation>
    <scope>NUCLEOTIDE SEQUENCE</scope>
</reference>
<evidence type="ECO:0000313" key="3">
    <source>
        <dbReference type="EMBL" id="VDI82292.1"/>
    </source>
</evidence>
<sequence length="193" mass="22277">MFSRIDKGNEQCVSIRKNSTSMSLNYQFRLCSDHLPVLCEDENDSNLISTQVLRNQGSEFSASTTDSNFERTTWPTLTNMFVVERPVVGKIVVVNVVLFGLCIIFVVLIIFRKRLALQVCPKANQQLRRNNIKTKSVVQRNGDGEKNKGKCQNENNTDRDNYVEPWEMRQNIVHMNEPYQQNIIDVQTEETET</sequence>
<keyword evidence="4" id="KW-1185">Reference proteome</keyword>
<evidence type="ECO:0000256" key="1">
    <source>
        <dbReference type="SAM" id="MobiDB-lite"/>
    </source>
</evidence>
<dbReference type="AlphaFoldDB" id="A0A8B6HP27"/>
<organism evidence="3 4">
    <name type="scientific">Mytilus galloprovincialis</name>
    <name type="common">Mediterranean mussel</name>
    <dbReference type="NCBI Taxonomy" id="29158"/>
    <lineage>
        <taxon>Eukaryota</taxon>
        <taxon>Metazoa</taxon>
        <taxon>Spiralia</taxon>
        <taxon>Lophotrochozoa</taxon>
        <taxon>Mollusca</taxon>
        <taxon>Bivalvia</taxon>
        <taxon>Autobranchia</taxon>
        <taxon>Pteriomorphia</taxon>
        <taxon>Mytilida</taxon>
        <taxon>Mytiloidea</taxon>
        <taxon>Mytilidae</taxon>
        <taxon>Mytilinae</taxon>
        <taxon>Mytilus</taxon>
    </lineage>
</organism>
<evidence type="ECO:0008006" key="5">
    <source>
        <dbReference type="Google" id="ProtNLM"/>
    </source>
</evidence>
<keyword evidence="2" id="KW-0812">Transmembrane</keyword>
<name>A0A8B6HP27_MYTGA</name>
<evidence type="ECO:0000313" key="4">
    <source>
        <dbReference type="Proteomes" id="UP000596742"/>
    </source>
</evidence>
<evidence type="ECO:0000256" key="2">
    <source>
        <dbReference type="SAM" id="Phobius"/>
    </source>
</evidence>
<feature type="region of interest" description="Disordered" evidence="1">
    <location>
        <begin position="136"/>
        <end position="160"/>
    </location>
</feature>
<dbReference type="Proteomes" id="UP000596742">
    <property type="component" value="Unassembled WGS sequence"/>
</dbReference>
<gene>
    <name evidence="3" type="ORF">MGAL_10B024092</name>
</gene>
<feature type="transmembrane region" description="Helical" evidence="2">
    <location>
        <begin position="87"/>
        <end position="111"/>
    </location>
</feature>